<sequence>MWDPPQKLSRGSLSLGCADRPPFDAWHSSFHPDGNHSSFHLDEIIAHSIRVAILSGQRLPSPDVSQLQFYPADIPPSPNVSQPQFYPADATFLRMSHSRNSIRLMFHLLRVSHIRRLSSDGRGGRFNFPGQTCLDPLVTPIQSARLTYPRSPHLAPGV</sequence>
<gene>
    <name evidence="1" type="ORF">VITISV_014984</name>
</gene>
<protein>
    <submittedName>
        <fullName evidence="1">Uncharacterized protein</fullName>
    </submittedName>
</protein>
<organism evidence="1">
    <name type="scientific">Vitis vinifera</name>
    <name type="common">Grape</name>
    <dbReference type="NCBI Taxonomy" id="29760"/>
    <lineage>
        <taxon>Eukaryota</taxon>
        <taxon>Viridiplantae</taxon>
        <taxon>Streptophyta</taxon>
        <taxon>Embryophyta</taxon>
        <taxon>Tracheophyta</taxon>
        <taxon>Spermatophyta</taxon>
        <taxon>Magnoliopsida</taxon>
        <taxon>eudicotyledons</taxon>
        <taxon>Gunneridae</taxon>
        <taxon>Pentapetalae</taxon>
        <taxon>rosids</taxon>
        <taxon>Vitales</taxon>
        <taxon>Vitaceae</taxon>
        <taxon>Viteae</taxon>
        <taxon>Vitis</taxon>
    </lineage>
</organism>
<reference evidence="1" key="1">
    <citation type="journal article" date="2007" name="PLoS ONE">
        <title>The first genome sequence of an elite grapevine cultivar (Pinot noir Vitis vinifera L.): coping with a highly heterozygous genome.</title>
        <authorList>
            <person name="Velasco R."/>
            <person name="Zharkikh A."/>
            <person name="Troggio M."/>
            <person name="Cartwright D.A."/>
            <person name="Cestaro A."/>
            <person name="Pruss D."/>
            <person name="Pindo M."/>
            <person name="FitzGerald L.M."/>
            <person name="Vezzulli S."/>
            <person name="Reid J."/>
            <person name="Malacarne G."/>
            <person name="Iliev D."/>
            <person name="Coppola G."/>
            <person name="Wardell B."/>
            <person name="Micheletti D."/>
            <person name="Macalma T."/>
            <person name="Facci M."/>
            <person name="Mitchell J.T."/>
            <person name="Perazzolli M."/>
            <person name="Eldredge G."/>
            <person name="Gatto P."/>
            <person name="Oyzerski R."/>
            <person name="Moretto M."/>
            <person name="Gutin N."/>
            <person name="Stefanini M."/>
            <person name="Chen Y."/>
            <person name="Segala C."/>
            <person name="Davenport C."/>
            <person name="Dematte L."/>
            <person name="Mraz A."/>
            <person name="Battilana J."/>
            <person name="Stormo K."/>
            <person name="Costa F."/>
            <person name="Tao Q."/>
            <person name="Si-Ammour A."/>
            <person name="Harkins T."/>
            <person name="Lackey A."/>
            <person name="Perbost C."/>
            <person name="Taillon B."/>
            <person name="Stella A."/>
            <person name="Solovyev V."/>
            <person name="Fawcett J.A."/>
            <person name="Sterck L."/>
            <person name="Vandepoele K."/>
            <person name="Grando S.M."/>
            <person name="Toppo S."/>
            <person name="Moser C."/>
            <person name="Lanchbury J."/>
            <person name="Bogden R."/>
            <person name="Skolnick M."/>
            <person name="Sgaramella V."/>
            <person name="Bhatnagar S.K."/>
            <person name="Fontana P."/>
            <person name="Gutin A."/>
            <person name="Van de Peer Y."/>
            <person name="Salamini F."/>
            <person name="Viola R."/>
        </authorList>
    </citation>
    <scope>NUCLEOTIDE SEQUENCE</scope>
</reference>
<accession>A5BC61</accession>
<proteinExistence type="predicted"/>
<name>A5BC61_VITVI</name>
<dbReference type="AlphaFoldDB" id="A5BC61"/>
<dbReference type="EMBL" id="AM454206">
    <property type="protein sequence ID" value="CAN72200.1"/>
    <property type="molecule type" value="Genomic_DNA"/>
</dbReference>
<evidence type="ECO:0000313" key="1">
    <source>
        <dbReference type="EMBL" id="CAN72200.1"/>
    </source>
</evidence>